<dbReference type="PROSITE" id="PS00108">
    <property type="entry name" value="PROTEIN_KINASE_ST"/>
    <property type="match status" value="1"/>
</dbReference>
<dbReference type="EMBL" id="JBBCAQ010000022">
    <property type="protein sequence ID" value="KAK7591009.1"/>
    <property type="molecule type" value="Genomic_DNA"/>
</dbReference>
<evidence type="ECO:0000259" key="32">
    <source>
        <dbReference type="PROSITE" id="PS50011"/>
    </source>
</evidence>
<dbReference type="EC" id="2.7.11.23" evidence="5"/>
<evidence type="ECO:0000256" key="14">
    <source>
        <dbReference type="ARBA" id="ARBA00022679"/>
    </source>
</evidence>
<dbReference type="NCBIfam" id="NF006757">
    <property type="entry name" value="PRK09277.1"/>
    <property type="match status" value="1"/>
</dbReference>
<comment type="subcellular location">
    <subcellularLocation>
        <location evidence="2">Nucleus</location>
    </subcellularLocation>
</comment>
<dbReference type="Pfam" id="PF00330">
    <property type="entry name" value="Aconitase"/>
    <property type="match status" value="1"/>
</dbReference>
<keyword evidence="23" id="KW-0131">Cell cycle</keyword>
<dbReference type="Gene3D" id="6.10.190.10">
    <property type="match status" value="1"/>
</dbReference>
<keyword evidence="10" id="KW-0004">4Fe-4S</keyword>
<feature type="domain" description="Protein kinase" evidence="32">
    <location>
        <begin position="8"/>
        <end position="291"/>
    </location>
</feature>
<comment type="catalytic activity">
    <reaction evidence="27">
        <text>L-threonyl-[protein] + ATP = O-phospho-L-threonyl-[protein] + ADP + H(+)</text>
        <dbReference type="Rhea" id="RHEA:46608"/>
        <dbReference type="Rhea" id="RHEA-COMP:11060"/>
        <dbReference type="Rhea" id="RHEA-COMP:11605"/>
        <dbReference type="ChEBI" id="CHEBI:15378"/>
        <dbReference type="ChEBI" id="CHEBI:30013"/>
        <dbReference type="ChEBI" id="CHEBI:30616"/>
        <dbReference type="ChEBI" id="CHEBI:61977"/>
        <dbReference type="ChEBI" id="CHEBI:456216"/>
        <dbReference type="EC" id="2.7.11.22"/>
    </reaction>
</comment>
<dbReference type="GO" id="GO:0051539">
    <property type="term" value="F:4 iron, 4 sulfur cluster binding"/>
    <property type="evidence" value="ECO:0007669"/>
    <property type="project" value="UniProtKB-KW"/>
</dbReference>
<dbReference type="EC" id="4.2.1.3" evidence="7"/>
<dbReference type="InterPro" id="IPR006249">
    <property type="entry name" value="Aconitase/IRP2"/>
</dbReference>
<dbReference type="InterPro" id="IPR001030">
    <property type="entry name" value="Acoase/IPM_deHydtase_lsu_aba"/>
</dbReference>
<keyword evidence="17" id="KW-0418">Kinase</keyword>
<evidence type="ECO:0000256" key="20">
    <source>
        <dbReference type="ARBA" id="ARBA00023014"/>
    </source>
</evidence>
<evidence type="ECO:0000256" key="25">
    <source>
        <dbReference type="ARBA" id="ARBA00029682"/>
    </source>
</evidence>
<dbReference type="PRINTS" id="PR00415">
    <property type="entry name" value="ACONITASE"/>
</dbReference>
<evidence type="ECO:0000256" key="9">
    <source>
        <dbReference type="ARBA" id="ARBA00020255"/>
    </source>
</evidence>
<dbReference type="PROSITE" id="PS50011">
    <property type="entry name" value="PROTEIN_KINASE_DOM"/>
    <property type="match status" value="1"/>
</dbReference>
<dbReference type="AlphaFoldDB" id="A0AAN9TIR6"/>
<keyword evidence="22" id="KW-0539">Nucleus</keyword>
<evidence type="ECO:0000256" key="22">
    <source>
        <dbReference type="ARBA" id="ARBA00023242"/>
    </source>
</evidence>
<dbReference type="FunFam" id="3.20.19.10:FF:000001">
    <property type="entry name" value="Aconitate hydratase"/>
    <property type="match status" value="1"/>
</dbReference>
<dbReference type="PROSITE" id="PS00107">
    <property type="entry name" value="PROTEIN_KINASE_ATP"/>
    <property type="match status" value="1"/>
</dbReference>
<dbReference type="InterPro" id="IPR011009">
    <property type="entry name" value="Kinase-like_dom_sf"/>
</dbReference>
<evidence type="ECO:0000256" key="26">
    <source>
        <dbReference type="ARBA" id="ARBA00029738"/>
    </source>
</evidence>
<dbReference type="InterPro" id="IPR015928">
    <property type="entry name" value="Aconitase/3IPM_dehydase_swvl"/>
</dbReference>
<evidence type="ECO:0000256" key="5">
    <source>
        <dbReference type="ARBA" id="ARBA00012409"/>
    </source>
</evidence>
<dbReference type="Pfam" id="PF00694">
    <property type="entry name" value="Aconitase_C"/>
    <property type="match status" value="1"/>
</dbReference>
<keyword evidence="13" id="KW-0132">Cell division</keyword>
<dbReference type="InterPro" id="IPR036008">
    <property type="entry name" value="Aconitase_4Fe-4S_dom"/>
</dbReference>
<dbReference type="InterPro" id="IPR017441">
    <property type="entry name" value="Protein_kinase_ATP_BS"/>
</dbReference>
<evidence type="ECO:0000256" key="23">
    <source>
        <dbReference type="ARBA" id="ARBA00023306"/>
    </source>
</evidence>
<evidence type="ECO:0000256" key="19">
    <source>
        <dbReference type="ARBA" id="ARBA00023004"/>
    </source>
</evidence>
<feature type="binding site" evidence="30">
    <location>
        <position position="37"/>
    </location>
    <ligand>
        <name>ATP</name>
        <dbReference type="ChEBI" id="CHEBI:30616"/>
    </ligand>
</feature>
<dbReference type="FunFam" id="1.10.510.10:FF:000097">
    <property type="entry name" value="Putative cyclin-dependent kinase 7"/>
    <property type="match status" value="1"/>
</dbReference>
<evidence type="ECO:0000256" key="30">
    <source>
        <dbReference type="PIRSR" id="PIRSR637770-2"/>
    </source>
</evidence>
<sequence length="1220" mass="135070">MENRRNRYEQVAFLGEGQFATVYKARNKDNDEMVAVKKIKIGSIQDARDGINRTALREIKLLQELKHPNIIGLLDVFGYGSNVSLVFDFMDTDLEVIIKDSRTVFTPSHIKAYSLMTLLGLEYLHDNWILHRDLKPNNLLVNKQGVLKIADFGLAKTFGSPNRIYTHQVVTRWYRSPELLFGARKYGTGVDMWAVGCIIAELLLRVPFLPGESDLDQLTRIFQALGSPTEESWPGLTSLQDYIQFKPFPGTPLRMIFTAAPDDLLDLLTALFSLNPVNRPTCKVALKMPYFRPPPSKGSQLPLPTNLLDADVSQPASRKRKHSDSIEGVAEQHPFEKLKKTITINGKDYVYFDLKDLGDEYHRLPFSIRVLLESAVRNCDNFQITSGDVKKILDWETSHTNPDGVEVPFKPSRVILQDFTGVPAVVDFAAMRDAVKSLGGNPDKINPICPADLVIDHSIQVDFSRTPDAQQKNETVEFERNKERFVFLKWGAKALRNMLIVPPGSGIVHQVNLEYLARVVFSDSHILYPDSLVGTDSHTTMINGLGVLGWGVGGIEAEAVMLGQSISMLLPEVIGYKIVGSLNQYVTSTDLVLTITKHLRQVGVVGKFVEFFGSGVSALSIADRATISNMCPEYGATVGFFPVDVNSLTYLKQTNRSDEKLNIICEYLRASGMLRNYGDASQDPVFSRVITLDLTTVVSSVSGPKRPHDRVQVSDMKADFSQCLTSKVGFKGFGIVESKLQNEGRFVFEGKEYTLRHGSVVIAAITSCTNTSNPSVMLGAGMLAKNAVNAGLTVAPYIKTSLSPGSGVVTYYMEDSGVLSYLKKLGFDIVGYGCMTCIGNSGPLPDAMVEAIEKNELVCCGVLSGNRNFEGRIHPNTRANYLASPLLVIAYALAGRIDIDFENEPIGTNADGKKVFLKEIWPTRTEIQQVEKDHVLPAMFKDVYSRIGNGSASWQSIVTSPTQLYQWDANSTYVKRPPFFDGMTKELPGIKSVTGARILLLLGDSVTTDHISPAGTIARNSSAARYLASRGLTPKDFNSYGSRRGNDEVMARGTFANIRLVNKFVTKPGPTTKHIPSGVEYDVFEAAQIYKKENTPVIIIAGKEYGSGSSRDWAAKGPLLLGVKAVIAESYERIHRSNLVGMGVIPLQFLPGQNPETLNLTGYELYDIHIPDNCVPQQNITVEVDKTRTFEVKLRFDTEVELMYYKHGGILNYMVRKMLI</sequence>
<evidence type="ECO:0000256" key="12">
    <source>
        <dbReference type="ARBA" id="ARBA00022553"/>
    </source>
</evidence>
<dbReference type="InterPro" id="IPR000719">
    <property type="entry name" value="Prot_kinase_dom"/>
</dbReference>
<comment type="catalytic activity">
    <reaction evidence="24">
        <text>citrate = D-threo-isocitrate</text>
        <dbReference type="Rhea" id="RHEA:10336"/>
        <dbReference type="ChEBI" id="CHEBI:15562"/>
        <dbReference type="ChEBI" id="CHEBI:16947"/>
        <dbReference type="EC" id="4.2.1.3"/>
    </reaction>
</comment>
<dbReference type="FunFam" id="3.30.200.20:FF:000190">
    <property type="entry name" value="Putative cyclin-dependent kinase 7"/>
    <property type="match status" value="1"/>
</dbReference>
<proteinExistence type="inferred from homology"/>
<keyword evidence="21" id="KW-0456">Lyase</keyword>
<evidence type="ECO:0000256" key="11">
    <source>
        <dbReference type="ARBA" id="ARBA00022527"/>
    </source>
</evidence>
<dbReference type="SUPFAM" id="SSF56112">
    <property type="entry name" value="Protein kinase-like (PK-like)"/>
    <property type="match status" value="1"/>
</dbReference>
<dbReference type="InterPro" id="IPR044137">
    <property type="entry name" value="AcnA_IRP_Swivel"/>
</dbReference>
<evidence type="ECO:0000256" key="2">
    <source>
        <dbReference type="ARBA" id="ARBA00004123"/>
    </source>
</evidence>
<keyword evidence="15" id="KW-0479">Metal-binding</keyword>
<dbReference type="PROSITE" id="PS01244">
    <property type="entry name" value="ACONITASE_2"/>
    <property type="match status" value="1"/>
</dbReference>
<dbReference type="NCBIfam" id="TIGR01341">
    <property type="entry name" value="aconitase_1"/>
    <property type="match status" value="1"/>
</dbReference>
<dbReference type="Proteomes" id="UP001367676">
    <property type="component" value="Unassembled WGS sequence"/>
</dbReference>
<dbReference type="GO" id="GO:0008353">
    <property type="term" value="F:RNA polymerase II CTD heptapeptide repeat kinase activity"/>
    <property type="evidence" value="ECO:0007669"/>
    <property type="project" value="UniProtKB-EC"/>
</dbReference>
<dbReference type="GO" id="GO:0003994">
    <property type="term" value="F:aconitate hydratase activity"/>
    <property type="evidence" value="ECO:0007669"/>
    <property type="project" value="UniProtKB-EC"/>
</dbReference>
<organism evidence="33 34">
    <name type="scientific">Parthenolecanium corni</name>
    <dbReference type="NCBI Taxonomy" id="536013"/>
    <lineage>
        <taxon>Eukaryota</taxon>
        <taxon>Metazoa</taxon>
        <taxon>Ecdysozoa</taxon>
        <taxon>Arthropoda</taxon>
        <taxon>Hexapoda</taxon>
        <taxon>Insecta</taxon>
        <taxon>Pterygota</taxon>
        <taxon>Neoptera</taxon>
        <taxon>Paraneoptera</taxon>
        <taxon>Hemiptera</taxon>
        <taxon>Sternorrhyncha</taxon>
        <taxon>Coccoidea</taxon>
        <taxon>Coccidae</taxon>
        <taxon>Parthenolecanium</taxon>
    </lineage>
</organism>
<evidence type="ECO:0000256" key="7">
    <source>
        <dbReference type="ARBA" id="ARBA00012926"/>
    </source>
</evidence>
<evidence type="ECO:0000256" key="4">
    <source>
        <dbReference type="ARBA" id="ARBA00007185"/>
    </source>
</evidence>
<dbReference type="PANTHER" id="PTHR11670">
    <property type="entry name" value="ACONITASE/IRON-RESPONSIVE ELEMENT FAMILY MEMBER"/>
    <property type="match status" value="1"/>
</dbReference>
<dbReference type="CDD" id="cd07841">
    <property type="entry name" value="STKc_CDK7"/>
    <property type="match status" value="1"/>
</dbReference>
<evidence type="ECO:0000313" key="33">
    <source>
        <dbReference type="EMBL" id="KAK7591009.1"/>
    </source>
</evidence>
<dbReference type="GO" id="GO:0051301">
    <property type="term" value="P:cell division"/>
    <property type="evidence" value="ECO:0007669"/>
    <property type="project" value="UniProtKB-KW"/>
</dbReference>
<accession>A0AAN9TIR6</accession>
<evidence type="ECO:0000256" key="16">
    <source>
        <dbReference type="ARBA" id="ARBA00022741"/>
    </source>
</evidence>
<feature type="active site" description="Proton acceptor" evidence="29">
    <location>
        <position position="133"/>
    </location>
</feature>
<dbReference type="InterPro" id="IPR008271">
    <property type="entry name" value="Ser/Thr_kinase_AS"/>
</dbReference>
<evidence type="ECO:0000256" key="18">
    <source>
        <dbReference type="ARBA" id="ARBA00022840"/>
    </source>
</evidence>
<comment type="cofactor">
    <cofactor evidence="1">
        <name>[4Fe-4S] cluster</name>
        <dbReference type="ChEBI" id="CHEBI:49883"/>
    </cofactor>
</comment>
<keyword evidence="19" id="KW-0408">Iron</keyword>
<dbReference type="SMART" id="SM00220">
    <property type="entry name" value="S_TKc"/>
    <property type="match status" value="1"/>
</dbReference>
<dbReference type="FunFam" id="3.30.499.10:FF:000005">
    <property type="entry name" value="cytoplasmic aconitate hydratase"/>
    <property type="match status" value="1"/>
</dbReference>
<dbReference type="SUPFAM" id="SSF53732">
    <property type="entry name" value="Aconitase iron-sulfur domain"/>
    <property type="match status" value="1"/>
</dbReference>
<dbReference type="FunFam" id="3.30.499.10:FF:000002">
    <property type="entry name" value="Aconitate hydratase"/>
    <property type="match status" value="1"/>
</dbReference>
<evidence type="ECO:0000256" key="29">
    <source>
        <dbReference type="PIRSR" id="PIRSR637770-1"/>
    </source>
</evidence>
<dbReference type="GO" id="GO:0070985">
    <property type="term" value="C:transcription factor TFIIK complex"/>
    <property type="evidence" value="ECO:0007669"/>
    <property type="project" value="InterPro"/>
</dbReference>
<name>A0AAN9TIR6_9HEMI</name>
<dbReference type="GO" id="GO:0046872">
    <property type="term" value="F:metal ion binding"/>
    <property type="evidence" value="ECO:0007669"/>
    <property type="project" value="UniProtKB-KW"/>
</dbReference>
<keyword evidence="16 30" id="KW-0547">Nucleotide-binding</keyword>
<dbReference type="CDD" id="cd01580">
    <property type="entry name" value="AcnA_IRP_Swivel"/>
    <property type="match status" value="1"/>
</dbReference>
<evidence type="ECO:0000313" key="34">
    <source>
        <dbReference type="Proteomes" id="UP001367676"/>
    </source>
</evidence>
<keyword evidence="14" id="KW-0808">Transferase</keyword>
<dbReference type="NCBIfam" id="NF009520">
    <property type="entry name" value="PRK12881.1"/>
    <property type="match status" value="1"/>
</dbReference>
<keyword evidence="20" id="KW-0411">Iron-sulfur</keyword>
<gene>
    <name evidence="33" type="ORF">V9T40_002622</name>
</gene>
<evidence type="ECO:0000256" key="17">
    <source>
        <dbReference type="ARBA" id="ARBA00022777"/>
    </source>
</evidence>
<dbReference type="GO" id="GO:0072350">
    <property type="term" value="P:tricarboxylic acid metabolic process"/>
    <property type="evidence" value="ECO:0007669"/>
    <property type="project" value="UniProtKB-ARBA"/>
</dbReference>
<dbReference type="PROSITE" id="PS00450">
    <property type="entry name" value="ACONITASE_1"/>
    <property type="match status" value="1"/>
</dbReference>
<dbReference type="InterPro" id="IPR018136">
    <property type="entry name" value="Aconitase_4Fe-4S_BS"/>
</dbReference>
<evidence type="ECO:0000256" key="13">
    <source>
        <dbReference type="ARBA" id="ARBA00022618"/>
    </source>
</evidence>
<evidence type="ECO:0000256" key="10">
    <source>
        <dbReference type="ARBA" id="ARBA00022485"/>
    </source>
</evidence>
<feature type="binding site" evidence="30">
    <location>
        <begin position="14"/>
        <end position="22"/>
    </location>
    <ligand>
        <name>ATP</name>
        <dbReference type="ChEBI" id="CHEBI:30616"/>
    </ligand>
</feature>
<dbReference type="GO" id="GO:0005524">
    <property type="term" value="F:ATP binding"/>
    <property type="evidence" value="ECO:0007669"/>
    <property type="project" value="UniProtKB-UniRule"/>
</dbReference>
<reference evidence="33 34" key="1">
    <citation type="submission" date="2024-03" db="EMBL/GenBank/DDBJ databases">
        <title>Adaptation during the transition from Ophiocordyceps entomopathogen to insect associate is accompanied by gene loss and intensified selection.</title>
        <authorList>
            <person name="Ward C.M."/>
            <person name="Onetto C.A."/>
            <person name="Borneman A.R."/>
        </authorList>
    </citation>
    <scope>NUCLEOTIDE SEQUENCE [LARGE SCALE GENOMIC DNA]</scope>
    <source>
        <strain evidence="33">AWRI1</strain>
        <tissue evidence="33">Single Adult Female</tissue>
    </source>
</reference>
<evidence type="ECO:0000256" key="1">
    <source>
        <dbReference type="ARBA" id="ARBA00001966"/>
    </source>
</evidence>
<feature type="binding site" evidence="31">
    <location>
        <position position="38"/>
    </location>
    <ligand>
        <name>ATP</name>
        <dbReference type="ChEBI" id="CHEBI:30616"/>
    </ligand>
</feature>
<comment type="caution">
    <text evidence="33">The sequence shown here is derived from an EMBL/GenBank/DDBJ whole genome shotgun (WGS) entry which is preliminary data.</text>
</comment>
<dbReference type="Gene3D" id="3.20.19.10">
    <property type="entry name" value="Aconitase, domain 4"/>
    <property type="match status" value="1"/>
</dbReference>
<dbReference type="InterPro" id="IPR037770">
    <property type="entry name" value="CDK7"/>
</dbReference>
<dbReference type="InterPro" id="IPR000573">
    <property type="entry name" value="AconitaseA/IPMdHydase_ssu_swvl"/>
</dbReference>
<evidence type="ECO:0000256" key="21">
    <source>
        <dbReference type="ARBA" id="ARBA00023239"/>
    </source>
</evidence>
<comment type="similarity">
    <text evidence="3">Belongs to the protein kinase superfamily. CMGC Ser/Thr protein kinase family. CDC2/CDKX subfamily.</text>
</comment>
<evidence type="ECO:0000256" key="28">
    <source>
        <dbReference type="ARBA" id="ARBA00048367"/>
    </source>
</evidence>
<evidence type="ECO:0000256" key="8">
    <source>
        <dbReference type="ARBA" id="ARBA00013901"/>
    </source>
</evidence>
<evidence type="ECO:0000256" key="6">
    <source>
        <dbReference type="ARBA" id="ARBA00012425"/>
    </source>
</evidence>
<protein>
    <recommendedName>
        <fullName evidence="8">Cyclin-dependent kinase 7</fullName>
        <ecNumber evidence="6">2.7.11.22</ecNumber>
        <ecNumber evidence="5">2.7.11.23</ecNumber>
        <ecNumber evidence="7">4.2.1.3</ecNumber>
    </recommendedName>
    <alternativeName>
        <fullName evidence="26">Cell division protein kinase 7</fullName>
    </alternativeName>
    <alternativeName>
        <fullName evidence="25">Citrate hydro-lyase</fullName>
    </alternativeName>
    <alternativeName>
        <fullName evidence="9">Cytoplasmic aconitate hydratase</fullName>
    </alternativeName>
</protein>
<dbReference type="SUPFAM" id="SSF52016">
    <property type="entry name" value="LeuD/IlvD-like"/>
    <property type="match status" value="1"/>
</dbReference>
<dbReference type="Gene3D" id="1.10.510.10">
    <property type="entry name" value="Transferase(Phosphotransferase) domain 1"/>
    <property type="match status" value="1"/>
</dbReference>
<dbReference type="CDD" id="cd01586">
    <property type="entry name" value="AcnA_IRP"/>
    <property type="match status" value="1"/>
</dbReference>
<dbReference type="GO" id="GO:0004693">
    <property type="term" value="F:cyclin-dependent protein serine/threonine kinase activity"/>
    <property type="evidence" value="ECO:0007669"/>
    <property type="project" value="UniProtKB-EC"/>
</dbReference>
<keyword evidence="18 30" id="KW-0067">ATP-binding</keyword>
<keyword evidence="34" id="KW-1185">Reference proteome</keyword>
<evidence type="ECO:0000256" key="24">
    <source>
        <dbReference type="ARBA" id="ARBA00023501"/>
    </source>
</evidence>
<evidence type="ECO:0000256" key="3">
    <source>
        <dbReference type="ARBA" id="ARBA00006485"/>
    </source>
</evidence>
<evidence type="ECO:0000256" key="31">
    <source>
        <dbReference type="PROSITE-ProRule" id="PRU10141"/>
    </source>
</evidence>
<dbReference type="Gene3D" id="3.30.200.20">
    <property type="entry name" value="Phosphorylase Kinase, domain 1"/>
    <property type="match status" value="1"/>
</dbReference>
<dbReference type="Pfam" id="PF00069">
    <property type="entry name" value="Pkinase"/>
    <property type="match status" value="1"/>
</dbReference>
<evidence type="ECO:0000256" key="27">
    <source>
        <dbReference type="ARBA" id="ARBA00047811"/>
    </source>
</evidence>
<keyword evidence="11" id="KW-0723">Serine/threonine-protein kinase</keyword>
<dbReference type="Gene3D" id="3.30.499.10">
    <property type="entry name" value="Aconitase, domain 3"/>
    <property type="match status" value="2"/>
</dbReference>
<dbReference type="EC" id="2.7.11.22" evidence="6"/>
<comment type="similarity">
    <text evidence="4">Belongs to the aconitase/IPM isomerase family.</text>
</comment>
<comment type="catalytic activity">
    <reaction evidence="28">
        <text>L-seryl-[protein] + ATP = O-phospho-L-seryl-[protein] + ADP + H(+)</text>
        <dbReference type="Rhea" id="RHEA:17989"/>
        <dbReference type="Rhea" id="RHEA-COMP:9863"/>
        <dbReference type="Rhea" id="RHEA-COMP:11604"/>
        <dbReference type="ChEBI" id="CHEBI:15378"/>
        <dbReference type="ChEBI" id="CHEBI:29999"/>
        <dbReference type="ChEBI" id="CHEBI:30616"/>
        <dbReference type="ChEBI" id="CHEBI:83421"/>
        <dbReference type="ChEBI" id="CHEBI:456216"/>
        <dbReference type="EC" id="2.7.11.22"/>
    </reaction>
</comment>
<keyword evidence="12" id="KW-0597">Phosphoprotein</keyword>
<dbReference type="InterPro" id="IPR015931">
    <property type="entry name" value="Acnase/IPM_dHydase_lsu_aba_1/3"/>
</dbReference>
<evidence type="ECO:0000256" key="15">
    <source>
        <dbReference type="ARBA" id="ARBA00022723"/>
    </source>
</evidence>